<dbReference type="Proteomes" id="UP000678393">
    <property type="component" value="Unassembled WGS sequence"/>
</dbReference>
<protein>
    <submittedName>
        <fullName evidence="1">Uncharacterized protein</fullName>
    </submittedName>
</protein>
<gene>
    <name evidence="1" type="ORF">CUNI_LOCUS19636</name>
</gene>
<sequence length="152" mass="16224">KLDNAQLVKSGAQEVQEEDLFPVSMVASSTSSCEAHPELAGPVLNGHGDITISDFDISMSSVSVGPDAGDKFLDMVLQNSEQGFSGLISTPRKVQSTESHQHILADGAASFDPSILRTPPHHTGISNYLHLSNIFPSPIKLSISGKPWINMD</sequence>
<organism evidence="1 2">
    <name type="scientific">Candidula unifasciata</name>
    <dbReference type="NCBI Taxonomy" id="100452"/>
    <lineage>
        <taxon>Eukaryota</taxon>
        <taxon>Metazoa</taxon>
        <taxon>Spiralia</taxon>
        <taxon>Lophotrochozoa</taxon>
        <taxon>Mollusca</taxon>
        <taxon>Gastropoda</taxon>
        <taxon>Heterobranchia</taxon>
        <taxon>Euthyneura</taxon>
        <taxon>Panpulmonata</taxon>
        <taxon>Eupulmonata</taxon>
        <taxon>Stylommatophora</taxon>
        <taxon>Helicina</taxon>
        <taxon>Helicoidea</taxon>
        <taxon>Geomitridae</taxon>
        <taxon>Candidula</taxon>
    </lineage>
</organism>
<proteinExistence type="predicted"/>
<comment type="caution">
    <text evidence="1">The sequence shown here is derived from an EMBL/GenBank/DDBJ whole genome shotgun (WGS) entry which is preliminary data.</text>
</comment>
<accession>A0A8S4A0Y8</accession>
<dbReference type="EMBL" id="CAJHNH020006768">
    <property type="protein sequence ID" value="CAG5134078.1"/>
    <property type="molecule type" value="Genomic_DNA"/>
</dbReference>
<feature type="non-terminal residue" evidence="1">
    <location>
        <position position="1"/>
    </location>
</feature>
<reference evidence="1" key="1">
    <citation type="submission" date="2021-04" db="EMBL/GenBank/DDBJ databases">
        <authorList>
            <consortium name="Molecular Ecology Group"/>
        </authorList>
    </citation>
    <scope>NUCLEOTIDE SEQUENCE</scope>
</reference>
<evidence type="ECO:0000313" key="1">
    <source>
        <dbReference type="EMBL" id="CAG5134078.1"/>
    </source>
</evidence>
<keyword evidence="2" id="KW-1185">Reference proteome</keyword>
<feature type="non-terminal residue" evidence="1">
    <location>
        <position position="152"/>
    </location>
</feature>
<evidence type="ECO:0000313" key="2">
    <source>
        <dbReference type="Proteomes" id="UP000678393"/>
    </source>
</evidence>
<dbReference type="AlphaFoldDB" id="A0A8S4A0Y8"/>
<name>A0A8S4A0Y8_9EUPU</name>
<dbReference type="OrthoDB" id="515799at2759"/>